<dbReference type="GeneID" id="89933584"/>
<evidence type="ECO:0000256" key="1">
    <source>
        <dbReference type="SAM" id="MobiDB-lite"/>
    </source>
</evidence>
<keyword evidence="3" id="KW-1185">Reference proteome</keyword>
<dbReference type="Proteomes" id="UP001302812">
    <property type="component" value="Unassembled WGS sequence"/>
</dbReference>
<comment type="caution">
    <text evidence="2">The sequence shown here is derived from an EMBL/GenBank/DDBJ whole genome shotgun (WGS) entry which is preliminary data.</text>
</comment>
<name>A0AAN6TJ98_9PEZI</name>
<gene>
    <name evidence="2" type="ORF">N656DRAFT_383144</name>
</gene>
<accession>A0AAN6TJ98</accession>
<reference evidence="2" key="2">
    <citation type="submission" date="2023-05" db="EMBL/GenBank/DDBJ databases">
        <authorList>
            <consortium name="Lawrence Berkeley National Laboratory"/>
            <person name="Steindorff A."/>
            <person name="Hensen N."/>
            <person name="Bonometti L."/>
            <person name="Westerberg I."/>
            <person name="Brannstrom I.O."/>
            <person name="Guillou S."/>
            <person name="Cros-Aarteil S."/>
            <person name="Calhoun S."/>
            <person name="Haridas S."/>
            <person name="Kuo A."/>
            <person name="Mondo S."/>
            <person name="Pangilinan J."/>
            <person name="Riley R."/>
            <person name="Labutti K."/>
            <person name="Andreopoulos B."/>
            <person name="Lipzen A."/>
            <person name="Chen C."/>
            <person name="Yanf M."/>
            <person name="Daum C."/>
            <person name="Ng V."/>
            <person name="Clum A."/>
            <person name="Ohm R."/>
            <person name="Martin F."/>
            <person name="Silar P."/>
            <person name="Natvig D."/>
            <person name="Lalanne C."/>
            <person name="Gautier V."/>
            <person name="Ament-Velasquez S.L."/>
            <person name="Kruys A."/>
            <person name="Hutchinson M.I."/>
            <person name="Powell A.J."/>
            <person name="Barry K."/>
            <person name="Miller A.N."/>
            <person name="Grigoriev I.V."/>
            <person name="Debuchy R."/>
            <person name="Gladieux P."/>
            <person name="Thoren M.H."/>
            <person name="Johannesson H."/>
        </authorList>
    </citation>
    <scope>NUCLEOTIDE SEQUENCE</scope>
    <source>
        <strain evidence="2">CBS 508.74</strain>
    </source>
</reference>
<dbReference type="AlphaFoldDB" id="A0AAN6TJ98"/>
<evidence type="ECO:0000313" key="3">
    <source>
        <dbReference type="Proteomes" id="UP001302812"/>
    </source>
</evidence>
<feature type="region of interest" description="Disordered" evidence="1">
    <location>
        <begin position="60"/>
        <end position="84"/>
    </location>
</feature>
<proteinExistence type="predicted"/>
<reference evidence="2" key="1">
    <citation type="journal article" date="2023" name="Mol. Phylogenet. Evol.">
        <title>Genome-scale phylogeny and comparative genomics of the fungal order Sordariales.</title>
        <authorList>
            <person name="Hensen N."/>
            <person name="Bonometti L."/>
            <person name="Westerberg I."/>
            <person name="Brannstrom I.O."/>
            <person name="Guillou S."/>
            <person name="Cros-Aarteil S."/>
            <person name="Calhoun S."/>
            <person name="Haridas S."/>
            <person name="Kuo A."/>
            <person name="Mondo S."/>
            <person name="Pangilinan J."/>
            <person name="Riley R."/>
            <person name="LaButti K."/>
            <person name="Andreopoulos B."/>
            <person name="Lipzen A."/>
            <person name="Chen C."/>
            <person name="Yan M."/>
            <person name="Daum C."/>
            <person name="Ng V."/>
            <person name="Clum A."/>
            <person name="Steindorff A."/>
            <person name="Ohm R.A."/>
            <person name="Martin F."/>
            <person name="Silar P."/>
            <person name="Natvig D.O."/>
            <person name="Lalanne C."/>
            <person name="Gautier V."/>
            <person name="Ament-Velasquez S.L."/>
            <person name="Kruys A."/>
            <person name="Hutchinson M.I."/>
            <person name="Powell A.J."/>
            <person name="Barry K."/>
            <person name="Miller A.N."/>
            <person name="Grigoriev I.V."/>
            <person name="Debuchy R."/>
            <person name="Gladieux P."/>
            <person name="Hiltunen Thoren M."/>
            <person name="Johannesson H."/>
        </authorList>
    </citation>
    <scope>NUCLEOTIDE SEQUENCE</scope>
    <source>
        <strain evidence="2">CBS 508.74</strain>
    </source>
</reference>
<feature type="compositionally biased region" description="Pro residues" evidence="1">
    <location>
        <begin position="70"/>
        <end position="84"/>
    </location>
</feature>
<protein>
    <submittedName>
        <fullName evidence="2">Uncharacterized protein</fullName>
    </submittedName>
</protein>
<organism evidence="2 3">
    <name type="scientific">Canariomyces notabilis</name>
    <dbReference type="NCBI Taxonomy" id="2074819"/>
    <lineage>
        <taxon>Eukaryota</taxon>
        <taxon>Fungi</taxon>
        <taxon>Dikarya</taxon>
        <taxon>Ascomycota</taxon>
        <taxon>Pezizomycotina</taxon>
        <taxon>Sordariomycetes</taxon>
        <taxon>Sordariomycetidae</taxon>
        <taxon>Sordariales</taxon>
        <taxon>Chaetomiaceae</taxon>
        <taxon>Canariomyces</taxon>
    </lineage>
</organism>
<evidence type="ECO:0000313" key="2">
    <source>
        <dbReference type="EMBL" id="KAK4115503.1"/>
    </source>
</evidence>
<dbReference type="EMBL" id="MU853334">
    <property type="protein sequence ID" value="KAK4115503.1"/>
    <property type="molecule type" value="Genomic_DNA"/>
</dbReference>
<dbReference type="RefSeq" id="XP_064673073.1">
    <property type="nucleotide sequence ID" value="XM_064809460.1"/>
</dbReference>
<sequence>MACDANDRTATSTLTETPREYPTATVTATCGEMGRQPDSVISSIASQFLLDEASWDLGRFMPTTSTATPSPTPPPNPSPTPTPITPLTRGPIKCFNEADFPGHADIQPDDQDAFSRDFSALNIDTIGPDDGSFPYRVKDSHGVFYDYRVEWVAGCVTTVERQDFRFPLGMSQSLITAYLLVREDYTKCNNGGVGGSCQVGCLLYTFEGGRGGQVADSIDQGFGQLAVAQSQSAPSNHSHYVAGEDGGIVIDDLK</sequence>
<feature type="region of interest" description="Disordered" evidence="1">
    <location>
        <begin position="1"/>
        <end position="21"/>
    </location>
</feature>